<feature type="transmembrane region" description="Helical" evidence="8">
    <location>
        <begin position="244"/>
        <end position="269"/>
    </location>
</feature>
<organism evidence="10 11">
    <name type="scientific">Microcystis novacekii Mn_MB_F_20050700_S1D</name>
    <dbReference type="NCBI Taxonomy" id="2486266"/>
    <lineage>
        <taxon>Bacteria</taxon>
        <taxon>Bacillati</taxon>
        <taxon>Cyanobacteriota</taxon>
        <taxon>Cyanophyceae</taxon>
        <taxon>Oscillatoriophycideae</taxon>
        <taxon>Chroococcales</taxon>
        <taxon>Microcystaceae</taxon>
        <taxon>Microcystis</taxon>
    </lineage>
</organism>
<dbReference type="Proteomes" id="UP000319191">
    <property type="component" value="Unassembled WGS sequence"/>
</dbReference>
<dbReference type="GO" id="GO:0016763">
    <property type="term" value="F:pentosyltransferase activity"/>
    <property type="evidence" value="ECO:0007669"/>
    <property type="project" value="TreeGrafter"/>
</dbReference>
<feature type="transmembrane region" description="Helical" evidence="8">
    <location>
        <begin position="406"/>
        <end position="426"/>
    </location>
</feature>
<proteinExistence type="predicted"/>
<evidence type="ECO:0000256" key="2">
    <source>
        <dbReference type="ARBA" id="ARBA00022475"/>
    </source>
</evidence>
<evidence type="ECO:0000256" key="3">
    <source>
        <dbReference type="ARBA" id="ARBA00022676"/>
    </source>
</evidence>
<dbReference type="PANTHER" id="PTHR33908:SF11">
    <property type="entry name" value="MEMBRANE PROTEIN"/>
    <property type="match status" value="1"/>
</dbReference>
<evidence type="ECO:0000256" key="5">
    <source>
        <dbReference type="ARBA" id="ARBA00022692"/>
    </source>
</evidence>
<dbReference type="GO" id="GO:0005886">
    <property type="term" value="C:plasma membrane"/>
    <property type="evidence" value="ECO:0007669"/>
    <property type="project" value="UniProtKB-SubCell"/>
</dbReference>
<feature type="transmembrane region" description="Helical" evidence="8">
    <location>
        <begin position="125"/>
        <end position="146"/>
    </location>
</feature>
<evidence type="ECO:0000256" key="7">
    <source>
        <dbReference type="ARBA" id="ARBA00023136"/>
    </source>
</evidence>
<feature type="transmembrane region" description="Helical" evidence="8">
    <location>
        <begin position="378"/>
        <end position="397"/>
    </location>
</feature>
<sequence length="454" mass="51853">MSISKKISNKFNLNFFTIIFICISLILGIFFRFYNLDQKFYSYDETFTSLRASGYYVSEMLSELAHKDSVFPIEDFQKYQHPNPGKGVQQIISGLSQEESHHVPIYFILTRFWLQILNGTLNDVVAARSFSAFCSLLALFLMYLLCQELFHSEKVSLIAVALMAISPFHVLYGQYARPYSLFTAVVLLSSFLLLRAVKEKTLNSWFLYTLISILGFYTQIFMALVIVSHFIYVLILERFKATRVFLSFLLSSLIAFILGFMWIATAISLNSKTGAIGTKSLRFFSLSEVVRLHLLRLSRLFVDTHNLGGIVKFEDNNLLTNIVRFSLISFVLIIVIYSLLYLIQKSSRREWLFILALIAVTGLSLGGVIRVIPNQMETRYYVPFYLGIQISVAYLIAQKLERRNNIFALIFVFLIGLGIISCTISSQAQIWWSNLPGSIIQAPQVVKAVNNAEK</sequence>
<evidence type="ECO:0000256" key="1">
    <source>
        <dbReference type="ARBA" id="ARBA00004651"/>
    </source>
</evidence>
<evidence type="ECO:0000256" key="8">
    <source>
        <dbReference type="SAM" id="Phobius"/>
    </source>
</evidence>
<keyword evidence="4 10" id="KW-0808">Transferase</keyword>
<feature type="domain" description="Glycosyltransferase RgtA/B/C/D-like" evidence="9">
    <location>
        <begin position="102"/>
        <end position="258"/>
    </location>
</feature>
<evidence type="ECO:0000313" key="10">
    <source>
        <dbReference type="EMBL" id="TRU81221.1"/>
    </source>
</evidence>
<feature type="transmembrane region" description="Helical" evidence="8">
    <location>
        <begin position="155"/>
        <end position="172"/>
    </location>
</feature>
<feature type="transmembrane region" description="Helical" evidence="8">
    <location>
        <begin position="322"/>
        <end position="343"/>
    </location>
</feature>
<dbReference type="EMBL" id="SFAV01000339">
    <property type="protein sequence ID" value="TRU81221.1"/>
    <property type="molecule type" value="Genomic_DNA"/>
</dbReference>
<comment type="caution">
    <text evidence="10">The sequence shown here is derived from an EMBL/GenBank/DDBJ whole genome shotgun (WGS) entry which is preliminary data.</text>
</comment>
<keyword evidence="5 8" id="KW-0812">Transmembrane</keyword>
<evidence type="ECO:0000259" key="9">
    <source>
        <dbReference type="Pfam" id="PF13231"/>
    </source>
</evidence>
<comment type="subcellular location">
    <subcellularLocation>
        <location evidence="1">Cell membrane</location>
        <topology evidence="1">Multi-pass membrane protein</topology>
    </subcellularLocation>
</comment>
<dbReference type="InterPro" id="IPR038731">
    <property type="entry name" value="RgtA/B/C-like"/>
</dbReference>
<evidence type="ECO:0000256" key="6">
    <source>
        <dbReference type="ARBA" id="ARBA00022989"/>
    </source>
</evidence>
<dbReference type="GO" id="GO:0009103">
    <property type="term" value="P:lipopolysaccharide biosynthetic process"/>
    <property type="evidence" value="ECO:0007669"/>
    <property type="project" value="UniProtKB-ARBA"/>
</dbReference>
<dbReference type="AlphaFoldDB" id="A0A552ICN5"/>
<keyword evidence="6 8" id="KW-1133">Transmembrane helix</keyword>
<name>A0A552ICN5_9CHRO</name>
<feature type="transmembrane region" description="Helical" evidence="8">
    <location>
        <begin position="206"/>
        <end position="232"/>
    </location>
</feature>
<accession>A0A552ICN5</accession>
<protein>
    <submittedName>
        <fullName evidence="10">Phospholipid carrier-dependent glycosyltransferase</fullName>
    </submittedName>
</protein>
<dbReference type="InterPro" id="IPR050297">
    <property type="entry name" value="LipidA_mod_glycosyltrf_83"/>
</dbReference>
<keyword evidence="7 8" id="KW-0472">Membrane</keyword>
<evidence type="ECO:0000256" key="4">
    <source>
        <dbReference type="ARBA" id="ARBA00022679"/>
    </source>
</evidence>
<reference evidence="10 11" key="1">
    <citation type="submission" date="2019-01" db="EMBL/GenBank/DDBJ databases">
        <title>Coherence of Microcystis species and biogeography revealed through population genomics.</title>
        <authorList>
            <person name="Perez-Carrascal O.M."/>
            <person name="Terrat Y."/>
            <person name="Giani A."/>
            <person name="Fortin N."/>
            <person name="Tromas N."/>
            <person name="Shapiro B.J."/>
        </authorList>
    </citation>
    <scope>NUCLEOTIDE SEQUENCE [LARGE SCALE GENOMIC DNA]</scope>
    <source>
        <strain evidence="10">Mn_MB_F_20050700_S1D</strain>
    </source>
</reference>
<gene>
    <name evidence="10" type="ORF">EWV54_24315</name>
</gene>
<evidence type="ECO:0000313" key="11">
    <source>
        <dbReference type="Proteomes" id="UP000319191"/>
    </source>
</evidence>
<dbReference type="Pfam" id="PF13231">
    <property type="entry name" value="PMT_2"/>
    <property type="match status" value="1"/>
</dbReference>
<keyword evidence="3" id="KW-0328">Glycosyltransferase</keyword>
<feature type="transmembrane region" description="Helical" evidence="8">
    <location>
        <begin position="12"/>
        <end position="34"/>
    </location>
</feature>
<dbReference type="PANTHER" id="PTHR33908">
    <property type="entry name" value="MANNOSYLTRANSFERASE YKCB-RELATED"/>
    <property type="match status" value="1"/>
</dbReference>
<feature type="transmembrane region" description="Helical" evidence="8">
    <location>
        <begin position="350"/>
        <end position="372"/>
    </location>
</feature>
<feature type="transmembrane region" description="Helical" evidence="8">
    <location>
        <begin position="178"/>
        <end position="194"/>
    </location>
</feature>
<keyword evidence="2" id="KW-1003">Cell membrane</keyword>